<dbReference type="EMBL" id="KE525317">
    <property type="protein sequence ID" value="KFB46364.1"/>
    <property type="molecule type" value="Genomic_DNA"/>
</dbReference>
<evidence type="ECO:0000313" key="1">
    <source>
        <dbReference type="EMBL" id="KFB46364.1"/>
    </source>
</evidence>
<reference evidence="1 3" key="1">
    <citation type="journal article" date="2014" name="BMC Genomics">
        <title>Genome sequence of Anopheles sinensis provides insight into genetics basis of mosquito competence for malaria parasites.</title>
        <authorList>
            <person name="Zhou D."/>
            <person name="Zhang D."/>
            <person name="Ding G."/>
            <person name="Shi L."/>
            <person name="Hou Q."/>
            <person name="Ye Y."/>
            <person name="Xu Y."/>
            <person name="Zhou H."/>
            <person name="Xiong C."/>
            <person name="Li S."/>
            <person name="Yu J."/>
            <person name="Hong S."/>
            <person name="Yu X."/>
            <person name="Zou P."/>
            <person name="Chen C."/>
            <person name="Chang X."/>
            <person name="Wang W."/>
            <person name="Lv Y."/>
            <person name="Sun Y."/>
            <person name="Ma L."/>
            <person name="Shen B."/>
            <person name="Zhu C."/>
        </authorList>
    </citation>
    <scope>NUCLEOTIDE SEQUENCE [LARGE SCALE GENOMIC DNA]</scope>
</reference>
<accession>A0A084W820</accession>
<name>A0A084W820_ANOSI</name>
<evidence type="ECO:0000313" key="2">
    <source>
        <dbReference type="EnsemblMetazoa" id="ASIC014355-PA"/>
    </source>
</evidence>
<dbReference type="AlphaFoldDB" id="A0A084W820"/>
<reference evidence="2" key="2">
    <citation type="submission" date="2020-05" db="UniProtKB">
        <authorList>
            <consortium name="EnsemblMetazoa"/>
        </authorList>
    </citation>
    <scope>IDENTIFICATION</scope>
</reference>
<sequence>MKHRDRMCIERLEDPRQFSSVGCECGGGKEGSGTGRKSWLVVRETEGEGCSGMGKGDRPVLIEAIGPAAR</sequence>
<proteinExistence type="predicted"/>
<evidence type="ECO:0000313" key="3">
    <source>
        <dbReference type="Proteomes" id="UP000030765"/>
    </source>
</evidence>
<protein>
    <submittedName>
        <fullName evidence="1 2">Uncharacterized protein</fullName>
    </submittedName>
</protein>
<keyword evidence="3" id="KW-1185">Reference proteome</keyword>
<dbReference type="Proteomes" id="UP000030765">
    <property type="component" value="Unassembled WGS sequence"/>
</dbReference>
<dbReference type="VEuPathDB" id="VectorBase:ASIC014355"/>
<dbReference type="EMBL" id="ATLV01021346">
    <property type="status" value="NOT_ANNOTATED_CDS"/>
    <property type="molecule type" value="Genomic_DNA"/>
</dbReference>
<gene>
    <name evidence="1" type="ORF">ZHAS_00014355</name>
</gene>
<dbReference type="EnsemblMetazoa" id="ASIC014355-RA">
    <property type="protein sequence ID" value="ASIC014355-PA"/>
    <property type="gene ID" value="ASIC014355"/>
</dbReference>
<organism evidence="1">
    <name type="scientific">Anopheles sinensis</name>
    <name type="common">Mosquito</name>
    <dbReference type="NCBI Taxonomy" id="74873"/>
    <lineage>
        <taxon>Eukaryota</taxon>
        <taxon>Metazoa</taxon>
        <taxon>Ecdysozoa</taxon>
        <taxon>Arthropoda</taxon>
        <taxon>Hexapoda</taxon>
        <taxon>Insecta</taxon>
        <taxon>Pterygota</taxon>
        <taxon>Neoptera</taxon>
        <taxon>Endopterygota</taxon>
        <taxon>Diptera</taxon>
        <taxon>Nematocera</taxon>
        <taxon>Culicoidea</taxon>
        <taxon>Culicidae</taxon>
        <taxon>Anophelinae</taxon>
        <taxon>Anopheles</taxon>
    </lineage>
</organism>